<dbReference type="EMBL" id="JAAXLS010000009">
    <property type="protein sequence ID" value="NKQ54418.1"/>
    <property type="molecule type" value="Genomic_DNA"/>
</dbReference>
<evidence type="ECO:0000256" key="4">
    <source>
        <dbReference type="ARBA" id="ARBA00023163"/>
    </source>
</evidence>
<comment type="caution">
    <text evidence="7">The sequence shown here is derived from an EMBL/GenBank/DDBJ whole genome shotgun (WGS) entry which is preliminary data.</text>
</comment>
<keyword evidence="8" id="KW-1185">Reference proteome</keyword>
<dbReference type="SMART" id="SM00345">
    <property type="entry name" value="HTH_GNTR"/>
    <property type="match status" value="1"/>
</dbReference>
<feature type="coiled-coil region" evidence="5">
    <location>
        <begin position="85"/>
        <end position="112"/>
    </location>
</feature>
<reference evidence="7 8" key="1">
    <citation type="submission" date="2020-04" db="EMBL/GenBank/DDBJ databases">
        <title>Novel species.</title>
        <authorList>
            <person name="Teo W.F.A."/>
            <person name="Lipun K."/>
            <person name="Srisuk N."/>
            <person name="Duangmal K."/>
        </authorList>
    </citation>
    <scope>NUCLEOTIDE SEQUENCE [LARGE SCALE GENOMIC DNA]</scope>
    <source>
        <strain evidence="7 8">K13G38</strain>
    </source>
</reference>
<keyword evidence="2" id="KW-0805">Transcription regulation</keyword>
<dbReference type="Pfam" id="PF00392">
    <property type="entry name" value="GntR"/>
    <property type="match status" value="1"/>
</dbReference>
<evidence type="ECO:0000256" key="3">
    <source>
        <dbReference type="ARBA" id="ARBA00023125"/>
    </source>
</evidence>
<evidence type="ECO:0000259" key="6">
    <source>
        <dbReference type="PROSITE" id="PS50949"/>
    </source>
</evidence>
<evidence type="ECO:0000256" key="1">
    <source>
        <dbReference type="ARBA" id="ARBA00022898"/>
    </source>
</evidence>
<dbReference type="SUPFAM" id="SSF46785">
    <property type="entry name" value="Winged helix' DNA-binding domain"/>
    <property type="match status" value="1"/>
</dbReference>
<feature type="domain" description="HTH gntR-type" evidence="6">
    <location>
        <begin position="12"/>
        <end position="80"/>
    </location>
</feature>
<gene>
    <name evidence="7" type="ORF">HFP15_16175</name>
</gene>
<organism evidence="7 8">
    <name type="scientific">Amycolatopsis acididurans</name>
    <dbReference type="NCBI Taxonomy" id="2724524"/>
    <lineage>
        <taxon>Bacteria</taxon>
        <taxon>Bacillati</taxon>
        <taxon>Actinomycetota</taxon>
        <taxon>Actinomycetes</taxon>
        <taxon>Pseudonocardiales</taxon>
        <taxon>Pseudonocardiaceae</taxon>
        <taxon>Amycolatopsis</taxon>
    </lineage>
</organism>
<dbReference type="InterPro" id="IPR036388">
    <property type="entry name" value="WH-like_DNA-bd_sf"/>
</dbReference>
<proteinExistence type="predicted"/>
<name>A0ABX1J3T7_9PSEU</name>
<protein>
    <submittedName>
        <fullName evidence="7">GntR family transcriptional regulator</fullName>
    </submittedName>
</protein>
<keyword evidence="1" id="KW-0663">Pyridoxal phosphate</keyword>
<dbReference type="Gene3D" id="1.10.10.10">
    <property type="entry name" value="Winged helix-like DNA-binding domain superfamily/Winged helix DNA-binding domain"/>
    <property type="match status" value="1"/>
</dbReference>
<dbReference type="PROSITE" id="PS50949">
    <property type="entry name" value="HTH_GNTR"/>
    <property type="match status" value="1"/>
</dbReference>
<keyword evidence="4" id="KW-0804">Transcription</keyword>
<evidence type="ECO:0000313" key="7">
    <source>
        <dbReference type="EMBL" id="NKQ54418.1"/>
    </source>
</evidence>
<accession>A0ABX1J3T7</accession>
<dbReference type="PANTHER" id="PTHR46577:SF1">
    <property type="entry name" value="HTH-TYPE TRANSCRIPTIONAL REGULATORY PROTEIN GABR"/>
    <property type="match status" value="1"/>
</dbReference>
<dbReference type="InterPro" id="IPR051446">
    <property type="entry name" value="HTH_trans_reg/aminotransferase"/>
</dbReference>
<dbReference type="InterPro" id="IPR000524">
    <property type="entry name" value="Tscrpt_reg_HTH_GntR"/>
</dbReference>
<dbReference type="CDD" id="cd07377">
    <property type="entry name" value="WHTH_GntR"/>
    <property type="match status" value="1"/>
</dbReference>
<sequence>MLGGVTSEEPGLARYEQVAEAIRRAIRNGTLSPGQQLPSSRELAKEHNVAMNTAQRAVSTLRDEGWLVVRPTVGAFVSKSPPASAEDLRETVAHLQETVAELATRLADVEAAIKTPAE</sequence>
<keyword evidence="5" id="KW-0175">Coiled coil</keyword>
<evidence type="ECO:0000256" key="2">
    <source>
        <dbReference type="ARBA" id="ARBA00023015"/>
    </source>
</evidence>
<dbReference type="InterPro" id="IPR036390">
    <property type="entry name" value="WH_DNA-bd_sf"/>
</dbReference>
<dbReference type="Proteomes" id="UP000715441">
    <property type="component" value="Unassembled WGS sequence"/>
</dbReference>
<keyword evidence="3" id="KW-0238">DNA-binding</keyword>
<evidence type="ECO:0000313" key="8">
    <source>
        <dbReference type="Proteomes" id="UP000715441"/>
    </source>
</evidence>
<evidence type="ECO:0000256" key="5">
    <source>
        <dbReference type="SAM" id="Coils"/>
    </source>
</evidence>
<dbReference type="PANTHER" id="PTHR46577">
    <property type="entry name" value="HTH-TYPE TRANSCRIPTIONAL REGULATORY PROTEIN GABR"/>
    <property type="match status" value="1"/>
</dbReference>